<evidence type="ECO:0000313" key="1">
    <source>
        <dbReference type="EMBL" id="CAB4125551.1"/>
    </source>
</evidence>
<proteinExistence type="predicted"/>
<sequence>MFKNTTEFSLHIESIAAKKRICHMDAVLDYCAENFLEPEDIVSLVSKSLKDKIEMDMRENNYLPKTAMLE</sequence>
<protein>
    <submittedName>
        <fullName evidence="1">Phage late-transcription coactivator</fullName>
    </submittedName>
</protein>
<dbReference type="Pfam" id="PF16805">
    <property type="entry name" value="Trans_coact"/>
    <property type="match status" value="1"/>
</dbReference>
<dbReference type="EMBL" id="LR796186">
    <property type="protein sequence ID" value="CAB4125551.1"/>
    <property type="molecule type" value="Genomic_DNA"/>
</dbReference>
<name>A0A6J5KUA8_9CAUD</name>
<gene>
    <name evidence="1" type="ORF">UFOVP58_167</name>
</gene>
<dbReference type="Gene3D" id="1.10.10.2850">
    <property type="entry name" value="Phage late-transcription coactivator-like"/>
    <property type="match status" value="1"/>
</dbReference>
<dbReference type="InterPro" id="IPR031836">
    <property type="entry name" value="Trans_coact"/>
</dbReference>
<accession>A0A6J5KUA8</accession>
<reference evidence="1" key="1">
    <citation type="submission" date="2020-04" db="EMBL/GenBank/DDBJ databases">
        <authorList>
            <person name="Chiriac C."/>
            <person name="Salcher M."/>
            <person name="Ghai R."/>
            <person name="Kavagutti S V."/>
        </authorList>
    </citation>
    <scope>NUCLEOTIDE SEQUENCE</scope>
</reference>
<organism evidence="1">
    <name type="scientific">uncultured Caudovirales phage</name>
    <dbReference type="NCBI Taxonomy" id="2100421"/>
    <lineage>
        <taxon>Viruses</taxon>
        <taxon>Duplodnaviria</taxon>
        <taxon>Heunggongvirae</taxon>
        <taxon>Uroviricota</taxon>
        <taxon>Caudoviricetes</taxon>
        <taxon>Peduoviridae</taxon>
        <taxon>Maltschvirus</taxon>
        <taxon>Maltschvirus maltsch</taxon>
    </lineage>
</organism>
<dbReference type="InterPro" id="IPR042071">
    <property type="entry name" value="Trans_coact_sf"/>
</dbReference>